<feature type="site" description="Positions MEP for the nucleophilic attack" evidence="3">
    <location>
        <position position="209"/>
    </location>
</feature>
<feature type="site" description="Transition state stabilizer" evidence="3">
    <location>
        <position position="18"/>
    </location>
</feature>
<evidence type="ECO:0000256" key="2">
    <source>
        <dbReference type="ARBA" id="ARBA00022695"/>
    </source>
</evidence>
<dbReference type="Gene3D" id="3.90.550.10">
    <property type="entry name" value="Spore Coat Polysaccharide Biosynthesis Protein SpsA, Chain A"/>
    <property type="match status" value="1"/>
</dbReference>
<feature type="site" description="Transition state stabilizer" evidence="3">
    <location>
        <position position="25"/>
    </location>
</feature>
<evidence type="ECO:0000313" key="5">
    <source>
        <dbReference type="Proteomes" id="UP001597546"/>
    </source>
</evidence>
<dbReference type="CDD" id="cd02516">
    <property type="entry name" value="CDP-ME_synthetase"/>
    <property type="match status" value="1"/>
</dbReference>
<dbReference type="HAMAP" id="MF_00108">
    <property type="entry name" value="IspD"/>
    <property type="match status" value="1"/>
</dbReference>
<evidence type="ECO:0000256" key="3">
    <source>
        <dbReference type="HAMAP-Rule" id="MF_00108"/>
    </source>
</evidence>
<accession>A0ABW5TTX7</accession>
<comment type="catalytic activity">
    <reaction evidence="3">
        <text>2-C-methyl-D-erythritol 4-phosphate + CTP + H(+) = 4-CDP-2-C-methyl-D-erythritol + diphosphate</text>
        <dbReference type="Rhea" id="RHEA:13429"/>
        <dbReference type="ChEBI" id="CHEBI:15378"/>
        <dbReference type="ChEBI" id="CHEBI:33019"/>
        <dbReference type="ChEBI" id="CHEBI:37563"/>
        <dbReference type="ChEBI" id="CHEBI:57823"/>
        <dbReference type="ChEBI" id="CHEBI:58262"/>
        <dbReference type="EC" id="2.7.7.60"/>
    </reaction>
</comment>
<comment type="function">
    <text evidence="3">Catalyzes the formation of 4-diphosphocytidyl-2-C-methyl-D-erythritol from CTP and 2-C-methyl-D-erythritol 4-phosphate (MEP).</text>
</comment>
<evidence type="ECO:0000256" key="1">
    <source>
        <dbReference type="ARBA" id="ARBA00022679"/>
    </source>
</evidence>
<dbReference type="NCBIfam" id="TIGR00453">
    <property type="entry name" value="ispD"/>
    <property type="match status" value="1"/>
</dbReference>
<dbReference type="PANTHER" id="PTHR32125:SF4">
    <property type="entry name" value="2-C-METHYL-D-ERYTHRITOL 4-PHOSPHATE CYTIDYLYLTRANSFERASE, CHLOROPLASTIC"/>
    <property type="match status" value="1"/>
</dbReference>
<dbReference type="InterPro" id="IPR029044">
    <property type="entry name" value="Nucleotide-diphossugar_trans"/>
</dbReference>
<gene>
    <name evidence="3" type="primary">ispD</name>
    <name evidence="4" type="ORF">ACFSSE_09680</name>
</gene>
<organism evidence="4 5">
    <name type="scientific">Pedobacter alpinus</name>
    <dbReference type="NCBI Taxonomy" id="1590643"/>
    <lineage>
        <taxon>Bacteria</taxon>
        <taxon>Pseudomonadati</taxon>
        <taxon>Bacteroidota</taxon>
        <taxon>Sphingobacteriia</taxon>
        <taxon>Sphingobacteriales</taxon>
        <taxon>Sphingobacteriaceae</taxon>
        <taxon>Pedobacter</taxon>
    </lineage>
</organism>
<evidence type="ECO:0000313" key="4">
    <source>
        <dbReference type="EMBL" id="MFD2731975.1"/>
    </source>
</evidence>
<keyword evidence="1 3" id="KW-0808">Transferase</keyword>
<feature type="site" description="Positions MEP for the nucleophilic attack" evidence="3">
    <location>
        <position position="155"/>
    </location>
</feature>
<dbReference type="GO" id="GO:0050518">
    <property type="term" value="F:2-C-methyl-D-erythritol 4-phosphate cytidylyltransferase activity"/>
    <property type="evidence" value="ECO:0007669"/>
    <property type="project" value="UniProtKB-EC"/>
</dbReference>
<dbReference type="InterPro" id="IPR001228">
    <property type="entry name" value="IspD"/>
</dbReference>
<keyword evidence="5" id="KW-1185">Reference proteome</keyword>
<comment type="similarity">
    <text evidence="3">Belongs to the IspD/TarI cytidylyltransferase family. IspD subfamily.</text>
</comment>
<keyword evidence="3" id="KW-0414">Isoprene biosynthesis</keyword>
<dbReference type="InterPro" id="IPR050088">
    <property type="entry name" value="IspD/TarI_cytidylyltransf_bact"/>
</dbReference>
<comment type="pathway">
    <text evidence="3">Isoprenoid biosynthesis; isopentenyl diphosphate biosynthesis via DXP pathway; isopentenyl diphosphate from 1-deoxy-D-xylulose 5-phosphate: step 2/6.</text>
</comment>
<keyword evidence="2 3" id="KW-0548">Nucleotidyltransferase</keyword>
<dbReference type="Pfam" id="PF01128">
    <property type="entry name" value="IspD"/>
    <property type="match status" value="1"/>
</dbReference>
<dbReference type="InterPro" id="IPR034683">
    <property type="entry name" value="IspD/TarI"/>
</dbReference>
<dbReference type="NCBIfam" id="NF001186">
    <property type="entry name" value="PRK00155.2-3"/>
    <property type="match status" value="1"/>
</dbReference>
<dbReference type="Proteomes" id="UP001597546">
    <property type="component" value="Unassembled WGS sequence"/>
</dbReference>
<comment type="caution">
    <text evidence="4">The sequence shown here is derived from an EMBL/GenBank/DDBJ whole genome shotgun (WGS) entry which is preliminary data.</text>
</comment>
<dbReference type="SUPFAM" id="SSF53448">
    <property type="entry name" value="Nucleotide-diphospho-sugar transferases"/>
    <property type="match status" value="1"/>
</dbReference>
<dbReference type="EMBL" id="JBHULV010000028">
    <property type="protein sequence ID" value="MFD2731975.1"/>
    <property type="molecule type" value="Genomic_DNA"/>
</dbReference>
<sequence>MTDYNFYAIIVAGGSGSRMNSDIPKQFLELNGKPILMHSIDAFYTNENKPSIILVLAKADYDLWNALVAKHKFKTPHQVVNGGTERFHSVKNGLGLINKENSIIAIHDGVRPLVSQQTISNCFKNALINGNAIAAAPVKDSVRMLQNSKSTALKRCEIYLVQTPQTFNYNQLKTAYQQNFDSFFTDDASVVEKAGFSINLEKGDEFNFKITFKEDLILAEAIINSKINT</sequence>
<dbReference type="PANTHER" id="PTHR32125">
    <property type="entry name" value="2-C-METHYL-D-ERYTHRITOL 4-PHOSPHATE CYTIDYLYLTRANSFERASE, CHLOROPLASTIC"/>
    <property type="match status" value="1"/>
</dbReference>
<protein>
    <recommendedName>
        <fullName evidence="3">2-C-methyl-D-erythritol 4-phosphate cytidylyltransferase</fullName>
        <ecNumber evidence="3">2.7.7.60</ecNumber>
    </recommendedName>
    <alternativeName>
        <fullName evidence="3">4-diphosphocytidyl-2C-methyl-D-erythritol synthase</fullName>
    </alternativeName>
    <alternativeName>
        <fullName evidence="3">MEP cytidylyltransferase</fullName>
        <shortName evidence="3">MCT</shortName>
    </alternativeName>
</protein>
<reference evidence="5" key="1">
    <citation type="journal article" date="2019" name="Int. J. Syst. Evol. Microbiol.">
        <title>The Global Catalogue of Microorganisms (GCM) 10K type strain sequencing project: providing services to taxonomists for standard genome sequencing and annotation.</title>
        <authorList>
            <consortium name="The Broad Institute Genomics Platform"/>
            <consortium name="The Broad Institute Genome Sequencing Center for Infectious Disease"/>
            <person name="Wu L."/>
            <person name="Ma J."/>
        </authorList>
    </citation>
    <scope>NUCLEOTIDE SEQUENCE [LARGE SCALE GENOMIC DNA]</scope>
    <source>
        <strain evidence="5">KCTC 42456</strain>
    </source>
</reference>
<dbReference type="EC" id="2.7.7.60" evidence="3"/>
<dbReference type="RefSeq" id="WP_379043790.1">
    <property type="nucleotide sequence ID" value="NZ_JBHSKW010000032.1"/>
</dbReference>
<name>A0ABW5TTX7_9SPHI</name>
<proteinExistence type="inferred from homology"/>